<dbReference type="SUPFAM" id="SSF88659">
    <property type="entry name" value="Sigma3 and sigma4 domains of RNA polymerase sigma factors"/>
    <property type="match status" value="1"/>
</dbReference>
<dbReference type="InterPro" id="IPR013324">
    <property type="entry name" value="RNA_pol_sigma_r3/r4-like"/>
</dbReference>
<dbReference type="Pfam" id="PF08281">
    <property type="entry name" value="Sigma70_r4_2"/>
    <property type="match status" value="1"/>
</dbReference>
<dbReference type="EMBL" id="NIRN01000001">
    <property type="protein sequence ID" value="PHI05991.1"/>
    <property type="molecule type" value="Genomic_DNA"/>
</dbReference>
<feature type="domain" description="RNA polymerase sigma factor 70 region 4 type 2" evidence="1">
    <location>
        <begin position="133"/>
        <end position="166"/>
    </location>
</feature>
<dbReference type="Proteomes" id="UP000224182">
    <property type="component" value="Unassembled WGS sequence"/>
</dbReference>
<organism evidence="2 3">
    <name type="scientific">Fusobacterium nucleatum subsp. polymorphum</name>
    <name type="common">Fusobacterium polymorphum</name>
    <dbReference type="NCBI Taxonomy" id="76857"/>
    <lineage>
        <taxon>Bacteria</taxon>
        <taxon>Fusobacteriati</taxon>
        <taxon>Fusobacteriota</taxon>
        <taxon>Fusobacteriia</taxon>
        <taxon>Fusobacteriales</taxon>
        <taxon>Fusobacteriaceae</taxon>
        <taxon>Fusobacterium</taxon>
    </lineage>
</organism>
<gene>
    <name evidence="2" type="ORF">CBG54_02490</name>
</gene>
<evidence type="ECO:0000313" key="3">
    <source>
        <dbReference type="Proteomes" id="UP000224182"/>
    </source>
</evidence>
<protein>
    <submittedName>
        <fullName evidence="2">Sigma-70 family RNA polymerase sigma factor</fullName>
    </submittedName>
</protein>
<evidence type="ECO:0000259" key="1">
    <source>
        <dbReference type="Pfam" id="PF08281"/>
    </source>
</evidence>
<reference evidence="2 3" key="1">
    <citation type="submission" date="2017-06" db="EMBL/GenBank/DDBJ databases">
        <title>Draft genome sequence of Fusobacterium nucleatum subsp. polymorphum KCOM 1271 (=ChDC F305).</title>
        <authorList>
            <person name="Kook J.-K."/>
            <person name="Park S.-N."/>
            <person name="Lim Y.K."/>
            <person name="Roh H."/>
        </authorList>
    </citation>
    <scope>NUCLEOTIDE SEQUENCE [LARGE SCALE GENOMIC DNA]</scope>
    <source>
        <strain evidence="3">KCOM 1271 (ChDC F305)</strain>
    </source>
</reference>
<dbReference type="InterPro" id="IPR036388">
    <property type="entry name" value="WH-like_DNA-bd_sf"/>
</dbReference>
<evidence type="ECO:0000313" key="2">
    <source>
        <dbReference type="EMBL" id="PHI05991.1"/>
    </source>
</evidence>
<dbReference type="GO" id="GO:0003677">
    <property type="term" value="F:DNA binding"/>
    <property type="evidence" value="ECO:0007669"/>
    <property type="project" value="InterPro"/>
</dbReference>
<dbReference type="GO" id="GO:0016987">
    <property type="term" value="F:sigma factor activity"/>
    <property type="evidence" value="ECO:0007669"/>
    <property type="project" value="InterPro"/>
</dbReference>
<comment type="caution">
    <text evidence="2">The sequence shown here is derived from an EMBL/GenBank/DDBJ whole genome shotgun (WGS) entry which is preliminary data.</text>
</comment>
<dbReference type="GO" id="GO:0006352">
    <property type="term" value="P:DNA-templated transcription initiation"/>
    <property type="evidence" value="ECO:0007669"/>
    <property type="project" value="InterPro"/>
</dbReference>
<dbReference type="AlphaFoldDB" id="A0A2C6BP27"/>
<sequence>MLIEMESTKNEEVELVKKEEIYKIIDERVETKIKDLKNINNLKSPYRKVEVILKNYKNFQKMVVSLKEQLNNIEIVKKINPDSTKPVGYVDYKPDIEKKEYIRDKINDEILIYTNRILKTENALKFIKKDKYYKIIELKYFENYSVEEICNELNISEKTFRTHRNRLIDSLSLYLFPKEILEDF</sequence>
<name>A0A2C6BP27_FUSNP</name>
<accession>A0A2C6BP27</accession>
<dbReference type="Gene3D" id="1.10.10.10">
    <property type="entry name" value="Winged helix-like DNA-binding domain superfamily/Winged helix DNA-binding domain"/>
    <property type="match status" value="1"/>
</dbReference>
<dbReference type="InterPro" id="IPR013249">
    <property type="entry name" value="RNA_pol_sigma70_r4_t2"/>
</dbReference>
<proteinExistence type="predicted"/>